<dbReference type="EMBL" id="JALJOR010000005">
    <property type="protein sequence ID" value="KAK9816861.1"/>
    <property type="molecule type" value="Genomic_DNA"/>
</dbReference>
<name>A0AAW1Q4T8_9CHLO</name>
<feature type="region of interest" description="Disordered" evidence="1">
    <location>
        <begin position="111"/>
        <end position="136"/>
    </location>
</feature>
<accession>A0AAW1Q4T8</accession>
<organism evidence="2 3">
    <name type="scientific">[Myrmecia] bisecta</name>
    <dbReference type="NCBI Taxonomy" id="41462"/>
    <lineage>
        <taxon>Eukaryota</taxon>
        <taxon>Viridiplantae</taxon>
        <taxon>Chlorophyta</taxon>
        <taxon>core chlorophytes</taxon>
        <taxon>Trebouxiophyceae</taxon>
        <taxon>Trebouxiales</taxon>
        <taxon>Trebouxiaceae</taxon>
        <taxon>Myrmecia</taxon>
    </lineage>
</organism>
<evidence type="ECO:0000313" key="3">
    <source>
        <dbReference type="Proteomes" id="UP001489004"/>
    </source>
</evidence>
<sequence length="136" mass="15280">MGRPVLKRGRLYKLQGWIFAREHSTTPAGVELASHVCGAATKRDSPRTGIFELSPPAGECTLLDARDAMEACSGLNGDTQTACYAQFGCDRRKVQQYYGAVEAFELAFTQEDEEDEDEYVEPDSLSPWPWDNLRWQ</sequence>
<reference evidence="2 3" key="1">
    <citation type="journal article" date="2024" name="Nat. Commun.">
        <title>Phylogenomics reveals the evolutionary origins of lichenization in chlorophyte algae.</title>
        <authorList>
            <person name="Puginier C."/>
            <person name="Libourel C."/>
            <person name="Otte J."/>
            <person name="Skaloud P."/>
            <person name="Haon M."/>
            <person name="Grisel S."/>
            <person name="Petersen M."/>
            <person name="Berrin J.G."/>
            <person name="Delaux P.M."/>
            <person name="Dal Grande F."/>
            <person name="Keller J."/>
        </authorList>
    </citation>
    <scope>NUCLEOTIDE SEQUENCE [LARGE SCALE GENOMIC DNA]</scope>
    <source>
        <strain evidence="2 3">SAG 2043</strain>
    </source>
</reference>
<evidence type="ECO:0000313" key="2">
    <source>
        <dbReference type="EMBL" id="KAK9816861.1"/>
    </source>
</evidence>
<comment type="caution">
    <text evidence="2">The sequence shown here is derived from an EMBL/GenBank/DDBJ whole genome shotgun (WGS) entry which is preliminary data.</text>
</comment>
<dbReference type="Proteomes" id="UP001489004">
    <property type="component" value="Unassembled WGS sequence"/>
</dbReference>
<protein>
    <submittedName>
        <fullName evidence="2">Uncharacterized protein</fullName>
    </submittedName>
</protein>
<dbReference type="AlphaFoldDB" id="A0AAW1Q4T8"/>
<keyword evidence="3" id="KW-1185">Reference proteome</keyword>
<proteinExistence type="predicted"/>
<evidence type="ECO:0000256" key="1">
    <source>
        <dbReference type="SAM" id="MobiDB-lite"/>
    </source>
</evidence>
<gene>
    <name evidence="2" type="ORF">WJX72_006261</name>
</gene>
<feature type="compositionally biased region" description="Acidic residues" evidence="1">
    <location>
        <begin position="111"/>
        <end position="121"/>
    </location>
</feature>